<comment type="similarity">
    <text evidence="1">Belongs to the HIBADH-related family.</text>
</comment>
<dbReference type="GO" id="GO:0016491">
    <property type="term" value="F:oxidoreductase activity"/>
    <property type="evidence" value="ECO:0007669"/>
    <property type="project" value="UniProtKB-KW"/>
</dbReference>
<dbReference type="InterPro" id="IPR006115">
    <property type="entry name" value="6PGDH_NADP-bd"/>
</dbReference>
<dbReference type="InterPro" id="IPR036291">
    <property type="entry name" value="NAD(P)-bd_dom_sf"/>
</dbReference>
<protein>
    <submittedName>
        <fullName evidence="7">NAD(P)-dependent oxidoreductase</fullName>
        <ecNumber evidence="7">1.1.-.-</ecNumber>
    </submittedName>
</protein>
<dbReference type="Proteomes" id="UP001589683">
    <property type="component" value="Unassembled WGS sequence"/>
</dbReference>
<reference evidence="7 8" key="1">
    <citation type="submission" date="2024-09" db="EMBL/GenBank/DDBJ databases">
        <authorList>
            <person name="Sun Q."/>
            <person name="Mori K."/>
        </authorList>
    </citation>
    <scope>NUCLEOTIDE SEQUENCE [LARGE SCALE GENOMIC DNA]</scope>
    <source>
        <strain evidence="7 8">CECT 8726</strain>
    </source>
</reference>
<dbReference type="SUPFAM" id="SSF48179">
    <property type="entry name" value="6-phosphogluconate dehydrogenase C-terminal domain-like"/>
    <property type="match status" value="1"/>
</dbReference>
<keyword evidence="2 7" id="KW-0560">Oxidoreductase</keyword>
<evidence type="ECO:0000256" key="1">
    <source>
        <dbReference type="ARBA" id="ARBA00009080"/>
    </source>
</evidence>
<evidence type="ECO:0000313" key="8">
    <source>
        <dbReference type="Proteomes" id="UP001589683"/>
    </source>
</evidence>
<evidence type="ECO:0000256" key="4">
    <source>
        <dbReference type="SAM" id="SignalP"/>
    </source>
</evidence>
<organism evidence="7 8">
    <name type="scientific">Pseudohalocynthiibacter aestuariivivens</name>
    <dbReference type="NCBI Taxonomy" id="1591409"/>
    <lineage>
        <taxon>Bacteria</taxon>
        <taxon>Pseudomonadati</taxon>
        <taxon>Pseudomonadota</taxon>
        <taxon>Alphaproteobacteria</taxon>
        <taxon>Rhodobacterales</taxon>
        <taxon>Paracoccaceae</taxon>
        <taxon>Pseudohalocynthiibacter</taxon>
    </lineage>
</organism>
<name>A0ABV5JBV3_9RHOB</name>
<dbReference type="InterPro" id="IPR008927">
    <property type="entry name" value="6-PGluconate_DH-like_C_sf"/>
</dbReference>
<dbReference type="Pfam" id="PF14833">
    <property type="entry name" value="NAD_binding_11"/>
    <property type="match status" value="1"/>
</dbReference>
<proteinExistence type="inferred from homology"/>
<comment type="caution">
    <text evidence="7">The sequence shown here is derived from an EMBL/GenBank/DDBJ whole genome shotgun (WGS) entry which is preliminary data.</text>
</comment>
<evidence type="ECO:0000259" key="5">
    <source>
        <dbReference type="Pfam" id="PF03446"/>
    </source>
</evidence>
<dbReference type="InterPro" id="IPR029154">
    <property type="entry name" value="HIBADH-like_NADP-bd"/>
</dbReference>
<dbReference type="PANTHER" id="PTHR43060:SF15">
    <property type="entry name" value="3-HYDROXYISOBUTYRATE DEHYDROGENASE-LIKE 1, MITOCHONDRIAL-RELATED"/>
    <property type="match status" value="1"/>
</dbReference>
<dbReference type="Gene3D" id="3.40.50.720">
    <property type="entry name" value="NAD(P)-binding Rossmann-like Domain"/>
    <property type="match status" value="1"/>
</dbReference>
<evidence type="ECO:0000259" key="6">
    <source>
        <dbReference type="Pfam" id="PF14833"/>
    </source>
</evidence>
<dbReference type="PIRSF" id="PIRSF000103">
    <property type="entry name" value="HIBADH"/>
    <property type="match status" value="1"/>
</dbReference>
<keyword evidence="3" id="KW-0520">NAD</keyword>
<dbReference type="RefSeq" id="WP_213890858.1">
    <property type="nucleotide sequence ID" value="NZ_JAGFNU010000015.1"/>
</dbReference>
<sequence>MPLTDTKVGFIGLGLMGSPMAANLLAANATLTIYNRTASKCAGLAEKGASVAATPKEIAQCTGTGFIILCVSDTPSLKAAICDTNGVLPGLVHGATVIDMGSSSVTATRQLANIVEEAGGRYVDAPVSGGEAGAKAGSLSIMAGGKPTDIERVKSVFDVLGDSLTHIGPVGTGQAAKVANQAIVGATVGIIAESLSLAKAAGADLDRVREALMGGFAASRILELHGQRMIDGAFTPGARATTQKKDMRQAIELAEEVDLSLPLMRQSRDLWIKMVDEGLGDLDQSGYFQFVESDQEPKT</sequence>
<dbReference type="PROSITE" id="PS00895">
    <property type="entry name" value="3_HYDROXYISOBUT_DH"/>
    <property type="match status" value="1"/>
</dbReference>
<dbReference type="InterPro" id="IPR002204">
    <property type="entry name" value="3-OH-isobutyrate_DH-rel_CS"/>
</dbReference>
<keyword evidence="8" id="KW-1185">Reference proteome</keyword>
<dbReference type="InterPro" id="IPR015815">
    <property type="entry name" value="HIBADH-related"/>
</dbReference>
<feature type="chain" id="PRO_5045179382" evidence="4">
    <location>
        <begin position="22"/>
        <end position="299"/>
    </location>
</feature>
<keyword evidence="4" id="KW-0732">Signal</keyword>
<evidence type="ECO:0000313" key="7">
    <source>
        <dbReference type="EMBL" id="MFB9230935.1"/>
    </source>
</evidence>
<dbReference type="EMBL" id="JBHMEA010000008">
    <property type="protein sequence ID" value="MFB9230935.1"/>
    <property type="molecule type" value="Genomic_DNA"/>
</dbReference>
<feature type="domain" description="3-hydroxyisobutyrate dehydrogenase-like NAD-binding" evidence="6">
    <location>
        <begin position="171"/>
        <end position="287"/>
    </location>
</feature>
<feature type="domain" description="6-phosphogluconate dehydrogenase NADP-binding" evidence="5">
    <location>
        <begin position="7"/>
        <end position="168"/>
    </location>
</feature>
<evidence type="ECO:0000256" key="3">
    <source>
        <dbReference type="ARBA" id="ARBA00023027"/>
    </source>
</evidence>
<evidence type="ECO:0000256" key="2">
    <source>
        <dbReference type="ARBA" id="ARBA00023002"/>
    </source>
</evidence>
<dbReference type="EC" id="1.1.-.-" evidence="7"/>
<dbReference type="Gene3D" id="1.10.1040.10">
    <property type="entry name" value="N-(1-d-carboxylethyl)-l-norvaline Dehydrogenase, domain 2"/>
    <property type="match status" value="1"/>
</dbReference>
<dbReference type="InterPro" id="IPR013328">
    <property type="entry name" value="6PGD_dom2"/>
</dbReference>
<feature type="signal peptide" evidence="4">
    <location>
        <begin position="1"/>
        <end position="21"/>
    </location>
</feature>
<dbReference type="SUPFAM" id="SSF51735">
    <property type="entry name" value="NAD(P)-binding Rossmann-fold domains"/>
    <property type="match status" value="1"/>
</dbReference>
<dbReference type="Pfam" id="PF03446">
    <property type="entry name" value="NAD_binding_2"/>
    <property type="match status" value="1"/>
</dbReference>
<gene>
    <name evidence="7" type="ORF">ACFFUT_03925</name>
</gene>
<accession>A0ABV5JBV3</accession>
<dbReference type="PANTHER" id="PTHR43060">
    <property type="entry name" value="3-HYDROXYISOBUTYRATE DEHYDROGENASE-LIKE 1, MITOCHONDRIAL-RELATED"/>
    <property type="match status" value="1"/>
</dbReference>